<dbReference type="Proteomes" id="UP000241284">
    <property type="component" value="Unassembled WGS sequence"/>
</dbReference>
<keyword evidence="6" id="KW-0411">Iron-sulfur</keyword>
<organism evidence="11 12">
    <name type="scientific">Candidatus Marsarchaeota G2 archaeon ECH_B_2</name>
    <dbReference type="NCBI Taxonomy" id="1978160"/>
    <lineage>
        <taxon>Archaea</taxon>
        <taxon>Candidatus Marsarchaeota</taxon>
        <taxon>Candidatus Marsarchaeota group 2</taxon>
    </lineage>
</organism>
<comment type="similarity">
    <text evidence="8">Belongs to the uracil-DNA glycosylase (UDG) superfamily. Type 5 (UDGb) family.</text>
</comment>
<evidence type="ECO:0000256" key="7">
    <source>
        <dbReference type="ARBA" id="ARBA00023204"/>
    </source>
</evidence>
<dbReference type="GO" id="GO:0004844">
    <property type="term" value="F:uracil DNA N-glycosylase activity"/>
    <property type="evidence" value="ECO:0007669"/>
    <property type="project" value="InterPro"/>
</dbReference>
<dbReference type="PANTHER" id="PTHR33693:SF3">
    <property type="entry name" value="TYPE-5 URACIL-DNA GLYCOSYLASE"/>
    <property type="match status" value="1"/>
</dbReference>
<sequence length="228" mass="25721">MELNLELNFQSLWQLNQYIIACDKCPRLVEYRTRVAQVRTKRFLQWEYWGKPLPGFGDTNAEILIVGLAPAAHGGNRTGRMFTGDSSGDTLMASLYRVGLASKPTSNDRYDGLKLWHVYITAALRCAPPANRPLREELENCSIYLKWEFRLLKRLKVVVALGGVAFNSCVRLLGFPAGEKFSHGAILRQGDLYLISSYHPSRRNTQTGLLKPEMLDSVFIQAKKLSGL</sequence>
<dbReference type="Gene3D" id="3.40.470.10">
    <property type="entry name" value="Uracil-DNA glycosylase-like domain"/>
    <property type="match status" value="1"/>
</dbReference>
<evidence type="ECO:0000256" key="1">
    <source>
        <dbReference type="ARBA" id="ARBA00022485"/>
    </source>
</evidence>
<comment type="caution">
    <text evidence="11">The sequence shown here is derived from an EMBL/GenBank/DDBJ whole genome shotgun (WGS) entry which is preliminary data.</text>
</comment>
<reference evidence="11 12" key="1">
    <citation type="submission" date="2017-04" db="EMBL/GenBank/DDBJ databases">
        <title>Novel microbial lineages endemic to geothermal iron-oxide mats fill important gaps in the evolutionary history of Archaea.</title>
        <authorList>
            <person name="Jay Z.J."/>
            <person name="Beam J.P."/>
            <person name="Dlakic M."/>
            <person name="Rusch D.B."/>
            <person name="Kozubal M.A."/>
            <person name="Inskeep W.P."/>
        </authorList>
    </citation>
    <scope>NUCLEOTIDE SEQUENCE [LARGE SCALE GENOMIC DNA]</scope>
    <source>
        <strain evidence="11">ECH_B_2</strain>
    </source>
</reference>
<dbReference type="AlphaFoldDB" id="A0A2R6B902"/>
<dbReference type="SMART" id="SM00986">
    <property type="entry name" value="UDG"/>
    <property type="match status" value="1"/>
</dbReference>
<evidence type="ECO:0000256" key="5">
    <source>
        <dbReference type="ARBA" id="ARBA00023004"/>
    </source>
</evidence>
<accession>A0A2R6B902</accession>
<keyword evidence="1" id="KW-0004">4Fe-4S</keyword>
<dbReference type="PANTHER" id="PTHR33693">
    <property type="entry name" value="TYPE-5 URACIL-DNA GLYCOSYLASE"/>
    <property type="match status" value="1"/>
</dbReference>
<evidence type="ECO:0000313" key="12">
    <source>
        <dbReference type="Proteomes" id="UP000241284"/>
    </source>
</evidence>
<dbReference type="EMBL" id="NEXH01000013">
    <property type="protein sequence ID" value="PSN95141.1"/>
    <property type="molecule type" value="Genomic_DNA"/>
</dbReference>
<dbReference type="GO" id="GO:0046872">
    <property type="term" value="F:metal ion binding"/>
    <property type="evidence" value="ECO:0007669"/>
    <property type="project" value="UniProtKB-KW"/>
</dbReference>
<gene>
    <name evidence="11" type="ORF">B9Q06_06755</name>
</gene>
<dbReference type="GO" id="GO:0051539">
    <property type="term" value="F:4 iron, 4 sulfur cluster binding"/>
    <property type="evidence" value="ECO:0007669"/>
    <property type="project" value="UniProtKB-KW"/>
</dbReference>
<evidence type="ECO:0000256" key="6">
    <source>
        <dbReference type="ARBA" id="ARBA00023014"/>
    </source>
</evidence>
<protein>
    <recommendedName>
        <fullName evidence="9">Type-5 uracil-DNA glycosylase</fullName>
    </recommendedName>
</protein>
<dbReference type="GO" id="GO:0033958">
    <property type="term" value="F:DNA-deoxyinosine glycosylase activity"/>
    <property type="evidence" value="ECO:0007669"/>
    <property type="project" value="InterPro"/>
</dbReference>
<keyword evidence="2" id="KW-0479">Metal-binding</keyword>
<keyword evidence="7" id="KW-0234">DNA repair</keyword>
<feature type="domain" description="Uracil-DNA glycosylase-like" evidence="10">
    <location>
        <begin position="54"/>
        <end position="219"/>
    </location>
</feature>
<evidence type="ECO:0000256" key="2">
    <source>
        <dbReference type="ARBA" id="ARBA00022723"/>
    </source>
</evidence>
<proteinExistence type="inferred from homology"/>
<keyword evidence="4" id="KW-0378">Hydrolase</keyword>
<dbReference type="SMART" id="SM00987">
    <property type="entry name" value="UreE_C"/>
    <property type="match status" value="1"/>
</dbReference>
<name>A0A2R6B902_9ARCH</name>
<evidence type="ECO:0000313" key="11">
    <source>
        <dbReference type="EMBL" id="PSN95141.1"/>
    </source>
</evidence>
<dbReference type="InterPro" id="IPR044147">
    <property type="entry name" value="UdgB-like"/>
</dbReference>
<dbReference type="InterPro" id="IPR051536">
    <property type="entry name" value="UDG_Type-4/5"/>
</dbReference>
<dbReference type="CDD" id="cd10031">
    <property type="entry name" value="UDG-F5_TTUDGB_like"/>
    <property type="match status" value="1"/>
</dbReference>
<keyword evidence="5" id="KW-0408">Iron</keyword>
<dbReference type="Pfam" id="PF03167">
    <property type="entry name" value="UDG"/>
    <property type="match status" value="1"/>
</dbReference>
<evidence type="ECO:0000256" key="9">
    <source>
        <dbReference type="ARBA" id="ARBA00023887"/>
    </source>
</evidence>
<dbReference type="InterPro" id="IPR005122">
    <property type="entry name" value="Uracil-DNA_glycosylase-like"/>
</dbReference>
<dbReference type="SUPFAM" id="SSF52141">
    <property type="entry name" value="Uracil-DNA glycosylase-like"/>
    <property type="match status" value="1"/>
</dbReference>
<evidence type="ECO:0000259" key="10">
    <source>
        <dbReference type="SMART" id="SM00986"/>
    </source>
</evidence>
<keyword evidence="3" id="KW-0227">DNA damage</keyword>
<evidence type="ECO:0000256" key="4">
    <source>
        <dbReference type="ARBA" id="ARBA00022801"/>
    </source>
</evidence>
<evidence type="ECO:0000256" key="8">
    <source>
        <dbReference type="ARBA" id="ARBA00023779"/>
    </source>
</evidence>
<dbReference type="GO" id="GO:0006284">
    <property type="term" value="P:base-excision repair"/>
    <property type="evidence" value="ECO:0007669"/>
    <property type="project" value="InterPro"/>
</dbReference>
<dbReference type="InterPro" id="IPR036895">
    <property type="entry name" value="Uracil-DNA_glycosylase-like_sf"/>
</dbReference>
<evidence type="ECO:0000256" key="3">
    <source>
        <dbReference type="ARBA" id="ARBA00022763"/>
    </source>
</evidence>